<organism evidence="2 3">
    <name type="scientific">Merluccius polli</name>
    <name type="common">Benguela hake</name>
    <name type="synonym">Merluccius cadenati</name>
    <dbReference type="NCBI Taxonomy" id="89951"/>
    <lineage>
        <taxon>Eukaryota</taxon>
        <taxon>Metazoa</taxon>
        <taxon>Chordata</taxon>
        <taxon>Craniata</taxon>
        <taxon>Vertebrata</taxon>
        <taxon>Euteleostomi</taxon>
        <taxon>Actinopterygii</taxon>
        <taxon>Neopterygii</taxon>
        <taxon>Teleostei</taxon>
        <taxon>Neoteleostei</taxon>
        <taxon>Acanthomorphata</taxon>
        <taxon>Zeiogadaria</taxon>
        <taxon>Gadariae</taxon>
        <taxon>Gadiformes</taxon>
        <taxon>Gadoidei</taxon>
        <taxon>Merlucciidae</taxon>
        <taxon>Merluccius</taxon>
    </lineage>
</organism>
<dbReference type="InterPro" id="IPR029526">
    <property type="entry name" value="PGBD"/>
</dbReference>
<dbReference type="AlphaFoldDB" id="A0AA47NWP3"/>
<protein>
    <submittedName>
        <fullName evidence="2">PiggyBac transposable element-derived protein 4</fullName>
    </submittedName>
</protein>
<accession>A0AA47NWP3</accession>
<sequence>MLHFLNTFLHYIYRDIRPPAKRKRGGLNAQAALSWKTEKDTDEAPPKIEFCPARPPGVQLISADTHTPLELFKLFFTEDTVGTLCQNTNKQAAGRAAKGCKYKWTDVGVNEFYKYIGLIFYMAMVKLDDIKDYWQQNCIFSVEFPAKVMTRDRYRTISWNVHLSDPDEDRVNDKKRGTPEHDPLFQVKPLMDIIRTASQALYHPRRNLAVDNRLVATKAKTGKYMKATPTKLGFKLFVLADSSNGYTVDFAVYTEKENFHKRLSYDSVMSVMNLSYLGPGYHVYMDDFYTSPKLFRDLHAQNFAACGTFREKRKDCPRNADNALIGRSGRGSFRWIRDGPLVFVQWMDTQVVSVCSTIHAAFTGDTVQRRVKPRHGARVPETFPCPSPVTEYNRYMGGVVDLSNQLIQYNTAQHKTMEWYRKLFLHFLDIAATNAYILHKELTSLRQQETMTHKAFMEELTAQLCCVSHTAKQPISDHVPVPANISKVASRRTCILCRMDKGKTQTTPWKCKECGVSLCVTLKRNCFEEWHKRH</sequence>
<dbReference type="PANTHER" id="PTHR46599:SF3">
    <property type="entry name" value="PIGGYBAC TRANSPOSABLE ELEMENT-DERIVED PROTEIN 4"/>
    <property type="match status" value="1"/>
</dbReference>
<evidence type="ECO:0000259" key="1">
    <source>
        <dbReference type="Pfam" id="PF13843"/>
    </source>
</evidence>
<reference evidence="2" key="1">
    <citation type="journal article" date="2023" name="Front. Mar. Sci.">
        <title>A new Merluccius polli reference genome to investigate the effects of global change in West African waters.</title>
        <authorList>
            <person name="Mateo J.L."/>
            <person name="Blanco-Fernandez C."/>
            <person name="Garcia-Vazquez E."/>
            <person name="Machado-Schiaffino G."/>
        </authorList>
    </citation>
    <scope>NUCLEOTIDE SEQUENCE</scope>
    <source>
        <strain evidence="2">C29</strain>
        <tissue evidence="2">Fin</tissue>
    </source>
</reference>
<evidence type="ECO:0000313" key="2">
    <source>
        <dbReference type="EMBL" id="KAK0138817.1"/>
    </source>
</evidence>
<dbReference type="Proteomes" id="UP001174136">
    <property type="component" value="Unassembled WGS sequence"/>
</dbReference>
<proteinExistence type="predicted"/>
<dbReference type="EMBL" id="JAOPHQ010004570">
    <property type="protein sequence ID" value="KAK0138817.1"/>
    <property type="molecule type" value="Genomic_DNA"/>
</dbReference>
<dbReference type="Pfam" id="PF13843">
    <property type="entry name" value="DDE_Tnp_1_7"/>
    <property type="match status" value="1"/>
</dbReference>
<gene>
    <name evidence="2" type="primary">PGBD4_15</name>
    <name evidence="2" type="ORF">N1851_024630</name>
</gene>
<feature type="domain" description="PiggyBac transposable element-derived protein" evidence="1">
    <location>
        <begin position="67"/>
        <end position="436"/>
    </location>
</feature>
<name>A0AA47NWP3_MERPO</name>
<evidence type="ECO:0000313" key="3">
    <source>
        <dbReference type="Proteomes" id="UP001174136"/>
    </source>
</evidence>
<comment type="caution">
    <text evidence="2">The sequence shown here is derived from an EMBL/GenBank/DDBJ whole genome shotgun (WGS) entry which is preliminary data.</text>
</comment>
<dbReference type="PANTHER" id="PTHR46599">
    <property type="entry name" value="PIGGYBAC TRANSPOSABLE ELEMENT-DERIVED PROTEIN 4"/>
    <property type="match status" value="1"/>
</dbReference>
<keyword evidence="3" id="KW-1185">Reference proteome</keyword>